<dbReference type="Proteomes" id="UP001204144">
    <property type="component" value="Unassembled WGS sequence"/>
</dbReference>
<accession>A0AAE3H221</accession>
<keyword evidence="2" id="KW-1185">Reference proteome</keyword>
<dbReference type="InterPro" id="IPR014917">
    <property type="entry name" value="DUF1800"/>
</dbReference>
<gene>
    <name evidence="1" type="ORF">EGI31_06345</name>
</gene>
<dbReference type="Pfam" id="PF08811">
    <property type="entry name" value="DUF1800"/>
    <property type="match status" value="1"/>
</dbReference>
<name>A0AAE3H221_9BACT</name>
<dbReference type="RefSeq" id="WP_255036340.1">
    <property type="nucleotide sequence ID" value="NZ_RJUF01000011.1"/>
</dbReference>
<proteinExistence type="predicted"/>
<sequence length="493" mass="56879">MLSPFARTLSAADAIHLLRRATHATSWAVIKSFVGKNSDSAVDMLLANASTNPKPTAPTWVNSGFKTWWKLPTADQQKVVDEVYKRVYDENYELKRWWIEEMAKDTLSVREKMTLFWHGHFTTKFAIDDPMHAALMYRQNILFRNLCLGNFRELLEKIAIDGAMLFFLNGKDSTKTAPNENFSRELLELYTTGIGHYTEDDVKEGAKVFTGWKVNIFTEEWKQYPLFQPFLNSEEHDFNSKIYLGQTIPGTSNNKTEVIALQEIKTLIGIILTRKAEVVSEFICEKLFRYFVYSKPEDEDATLIKTLAKTFRDNNWEIKPVVSQLLKSDLFFSEAVRGVQIKTPAETIVGITKHFDVKGDWKEWVMLTMGQELLNPPNVAGWPGYRKWADTRTFPFAVQQMGYFVWNQTNPQMIAWAGQFDEKENSDKLIEQILMLFFAKSPTAAQKEKYKKELLGGSPDYEWPNMLKNTEVGGFRLKLLMISLVKSPDFHLC</sequence>
<dbReference type="EMBL" id="RJUF01000011">
    <property type="protein sequence ID" value="MCP9762569.1"/>
    <property type="molecule type" value="Genomic_DNA"/>
</dbReference>
<organism evidence="1 2">
    <name type="scientific">Lacihabitans soyangensis</name>
    <dbReference type="NCBI Taxonomy" id="869394"/>
    <lineage>
        <taxon>Bacteria</taxon>
        <taxon>Pseudomonadati</taxon>
        <taxon>Bacteroidota</taxon>
        <taxon>Cytophagia</taxon>
        <taxon>Cytophagales</taxon>
        <taxon>Leadbetterellaceae</taxon>
        <taxon>Lacihabitans</taxon>
    </lineage>
</organism>
<comment type="caution">
    <text evidence="1">The sequence shown here is derived from an EMBL/GenBank/DDBJ whole genome shotgun (WGS) entry which is preliminary data.</text>
</comment>
<evidence type="ECO:0000313" key="2">
    <source>
        <dbReference type="Proteomes" id="UP001204144"/>
    </source>
</evidence>
<dbReference type="AlphaFoldDB" id="A0AAE3H221"/>
<evidence type="ECO:0000313" key="1">
    <source>
        <dbReference type="EMBL" id="MCP9762569.1"/>
    </source>
</evidence>
<protein>
    <submittedName>
        <fullName evidence="1">DUF1800 domain-containing protein</fullName>
    </submittedName>
</protein>
<reference evidence="1 2" key="1">
    <citation type="submission" date="2018-11" db="EMBL/GenBank/DDBJ databases">
        <title>Novel bacteria species description.</title>
        <authorList>
            <person name="Han J.-H."/>
        </authorList>
    </citation>
    <scope>NUCLEOTIDE SEQUENCE [LARGE SCALE GENOMIC DNA]</scope>
    <source>
        <strain evidence="1 2">KCTC23259</strain>
    </source>
</reference>